<evidence type="ECO:0000313" key="2">
    <source>
        <dbReference type="EMBL" id="MFH5231873.1"/>
    </source>
</evidence>
<dbReference type="Proteomes" id="UP001609219">
    <property type="component" value="Unassembled WGS sequence"/>
</dbReference>
<gene>
    <name evidence="3" type="ORF">ACHIPV_10395</name>
    <name evidence="2" type="ORF">ACHIRB_25370</name>
</gene>
<dbReference type="EMBL" id="JBIMSN010000126">
    <property type="protein sequence ID" value="MFH5231873.1"/>
    <property type="molecule type" value="Genomic_DNA"/>
</dbReference>
<evidence type="ECO:0000313" key="4">
    <source>
        <dbReference type="Proteomes" id="UP001609176"/>
    </source>
</evidence>
<dbReference type="Pfam" id="PF01391">
    <property type="entry name" value="Collagen"/>
    <property type="match status" value="2"/>
</dbReference>
<sequence>MAWTTAGSIKGPKGDTGDAGPAGSAGATGATGATGPAGPQGEQGDTGPAGPQGVAGEDGAGIEIAGSVANYAALPSGLGPSDAGDGYIVTSPDGKLYIWDGTAFPADGNGVAFRGPQGPAGAQGPQGVQGTQGVKGDTGDAGATGADGATGATGATGPRGSKWFTGGGVPNGVSGSVPGDLYLDTTTGTVYELS</sequence>
<feature type="compositionally biased region" description="Low complexity" evidence="1">
    <location>
        <begin position="115"/>
        <end position="156"/>
    </location>
</feature>
<organism evidence="2 5">
    <name type="scientific">Antrihabitans spumae</name>
    <dbReference type="NCBI Taxonomy" id="3373370"/>
    <lineage>
        <taxon>Bacteria</taxon>
        <taxon>Bacillati</taxon>
        <taxon>Actinomycetota</taxon>
        <taxon>Actinomycetes</taxon>
        <taxon>Mycobacteriales</taxon>
        <taxon>Nocardiaceae</taxon>
        <taxon>Antrihabitans</taxon>
    </lineage>
</organism>
<evidence type="ECO:0000256" key="1">
    <source>
        <dbReference type="SAM" id="MobiDB-lite"/>
    </source>
</evidence>
<evidence type="ECO:0008006" key="6">
    <source>
        <dbReference type="Google" id="ProtNLM"/>
    </source>
</evidence>
<evidence type="ECO:0000313" key="5">
    <source>
        <dbReference type="Proteomes" id="UP001609219"/>
    </source>
</evidence>
<feature type="region of interest" description="Disordered" evidence="1">
    <location>
        <begin position="1"/>
        <end position="59"/>
    </location>
</feature>
<protein>
    <recommendedName>
        <fullName evidence="6">Collagen-like protein</fullName>
    </recommendedName>
</protein>
<name>A0ABW7KA07_9NOCA</name>
<feature type="region of interest" description="Disordered" evidence="1">
    <location>
        <begin position="112"/>
        <end position="168"/>
    </location>
</feature>
<dbReference type="InterPro" id="IPR008160">
    <property type="entry name" value="Collagen"/>
</dbReference>
<feature type="compositionally biased region" description="Low complexity" evidence="1">
    <location>
        <begin position="18"/>
        <end position="39"/>
    </location>
</feature>
<dbReference type="PANTHER" id="PTHR24637">
    <property type="entry name" value="COLLAGEN"/>
    <property type="match status" value="1"/>
</dbReference>
<dbReference type="Proteomes" id="UP001609176">
    <property type="component" value="Unassembled WGS sequence"/>
</dbReference>
<keyword evidence="5" id="KW-1185">Reference proteome</keyword>
<evidence type="ECO:0000313" key="3">
    <source>
        <dbReference type="EMBL" id="MFH5242292.1"/>
    </source>
</evidence>
<proteinExistence type="predicted"/>
<dbReference type="PANTHER" id="PTHR24637:SF421">
    <property type="entry name" value="CUTICLE COLLAGEN DPY-2"/>
    <property type="match status" value="1"/>
</dbReference>
<reference evidence="4 5" key="1">
    <citation type="submission" date="2024-10" db="EMBL/GenBank/DDBJ databases">
        <authorList>
            <person name="Riesco R."/>
        </authorList>
    </citation>
    <scope>NUCLEOTIDE SEQUENCE [LARGE SCALE GENOMIC DNA]</scope>
    <source>
        <strain evidence="3 4">NCIMB 15448</strain>
        <strain evidence="2 5">NCIMB 15450</strain>
    </source>
</reference>
<dbReference type="RefSeq" id="WP_395124301.1">
    <property type="nucleotide sequence ID" value="NZ_JBIMSN010000126.1"/>
</dbReference>
<accession>A0ABW7KA07</accession>
<comment type="caution">
    <text evidence="2">The sequence shown here is derived from an EMBL/GenBank/DDBJ whole genome shotgun (WGS) entry which is preliminary data.</text>
</comment>
<dbReference type="EMBL" id="JBIMSP010000012">
    <property type="protein sequence ID" value="MFH5242292.1"/>
    <property type="molecule type" value="Genomic_DNA"/>
</dbReference>